<dbReference type="SUPFAM" id="SSF89447">
    <property type="entry name" value="AbrB/MazE/MraZ-like"/>
    <property type="match status" value="1"/>
</dbReference>
<dbReference type="Proteomes" id="UP000199529">
    <property type="component" value="Unassembled WGS sequence"/>
</dbReference>
<protein>
    <submittedName>
        <fullName evidence="3">Transcriptional regulator, AbrB family</fullName>
    </submittedName>
</protein>
<dbReference type="STRING" id="418495.SAMN05216215_105112"/>
<dbReference type="InterPro" id="IPR007159">
    <property type="entry name" value="SpoVT-AbrB_dom"/>
</dbReference>
<dbReference type="SMART" id="SM00966">
    <property type="entry name" value="SpoVT_AbrB"/>
    <property type="match status" value="1"/>
</dbReference>
<feature type="domain" description="SpoVT-AbrB" evidence="2">
    <location>
        <begin position="1"/>
        <end position="43"/>
    </location>
</feature>
<evidence type="ECO:0000313" key="3">
    <source>
        <dbReference type="EMBL" id="SDZ19570.1"/>
    </source>
</evidence>
<dbReference type="EMBL" id="FNOK01000051">
    <property type="protein sequence ID" value="SDZ19570.1"/>
    <property type="molecule type" value="Genomic_DNA"/>
</dbReference>
<dbReference type="PROSITE" id="PS51740">
    <property type="entry name" value="SPOVT_ABRB"/>
    <property type="match status" value="1"/>
</dbReference>
<accession>A0A1H3R1S4</accession>
<dbReference type="Pfam" id="PF04014">
    <property type="entry name" value="MazE_antitoxin"/>
    <property type="match status" value="1"/>
</dbReference>
<evidence type="ECO:0000256" key="1">
    <source>
        <dbReference type="PROSITE-ProRule" id="PRU01076"/>
    </source>
</evidence>
<dbReference type="NCBIfam" id="TIGR01439">
    <property type="entry name" value="lp_hng_hel_AbrB"/>
    <property type="match status" value="1"/>
</dbReference>
<dbReference type="InterPro" id="IPR037914">
    <property type="entry name" value="SpoVT-AbrB_sf"/>
</dbReference>
<evidence type="ECO:0000313" key="4">
    <source>
        <dbReference type="Proteomes" id="UP000199529"/>
    </source>
</evidence>
<keyword evidence="1" id="KW-0238">DNA-binding</keyword>
<sequence>MKLTEKGQVTIPIDLRRELGLRPGDQIEIRLEGNALILTRGHSVPSRGQRIVEHLRGRASGEGLSTDEIMAMTRGE</sequence>
<dbReference type="GO" id="GO:0003677">
    <property type="term" value="F:DNA binding"/>
    <property type="evidence" value="ECO:0007669"/>
    <property type="project" value="UniProtKB-UniRule"/>
</dbReference>
<organism evidence="3 4">
    <name type="scientific">Saccharopolyspora shandongensis</name>
    <dbReference type="NCBI Taxonomy" id="418495"/>
    <lineage>
        <taxon>Bacteria</taxon>
        <taxon>Bacillati</taxon>
        <taxon>Actinomycetota</taxon>
        <taxon>Actinomycetes</taxon>
        <taxon>Pseudonocardiales</taxon>
        <taxon>Pseudonocardiaceae</taxon>
        <taxon>Saccharopolyspora</taxon>
    </lineage>
</organism>
<gene>
    <name evidence="3" type="ORF">SAMN05216215_105112</name>
</gene>
<dbReference type="Gene3D" id="2.10.260.10">
    <property type="match status" value="1"/>
</dbReference>
<dbReference type="RefSeq" id="WP_093274948.1">
    <property type="nucleotide sequence ID" value="NZ_FNOK01000051.1"/>
</dbReference>
<name>A0A1H3R1S4_9PSEU</name>
<evidence type="ECO:0000259" key="2">
    <source>
        <dbReference type="PROSITE" id="PS51740"/>
    </source>
</evidence>
<keyword evidence="4" id="KW-1185">Reference proteome</keyword>
<proteinExistence type="predicted"/>
<dbReference type="AlphaFoldDB" id="A0A1H3R1S4"/>
<reference evidence="4" key="1">
    <citation type="submission" date="2016-10" db="EMBL/GenBank/DDBJ databases">
        <authorList>
            <person name="Varghese N."/>
            <person name="Submissions S."/>
        </authorList>
    </citation>
    <scope>NUCLEOTIDE SEQUENCE [LARGE SCALE GENOMIC DNA]</scope>
    <source>
        <strain evidence="4">CGMCC 4.3530</strain>
    </source>
</reference>
<dbReference type="OrthoDB" id="9811597at2"/>